<evidence type="ECO:0000313" key="6">
    <source>
        <dbReference type="Proteomes" id="UP001329825"/>
    </source>
</evidence>
<feature type="compositionally biased region" description="Acidic residues" evidence="4">
    <location>
        <begin position="25"/>
        <end position="35"/>
    </location>
</feature>
<feature type="region of interest" description="Disordered" evidence="4">
    <location>
        <begin position="25"/>
        <end position="62"/>
    </location>
</feature>
<keyword evidence="6" id="KW-1185">Reference proteome</keyword>
<keyword evidence="3" id="KW-0157">Chromophore</keyword>
<evidence type="ECO:0000313" key="5">
    <source>
        <dbReference type="EMBL" id="WRT68780.1"/>
    </source>
</evidence>
<dbReference type="InterPro" id="IPR035965">
    <property type="entry name" value="PAS-like_dom_sf"/>
</dbReference>
<evidence type="ECO:0000256" key="2">
    <source>
        <dbReference type="ARBA" id="ARBA00022643"/>
    </source>
</evidence>
<dbReference type="RefSeq" id="XP_062793519.1">
    <property type="nucleotide sequence ID" value="XM_062937468.1"/>
</dbReference>
<evidence type="ECO:0000256" key="1">
    <source>
        <dbReference type="ARBA" id="ARBA00022630"/>
    </source>
</evidence>
<proteinExistence type="predicted"/>
<reference evidence="5 6" key="1">
    <citation type="submission" date="2024-01" db="EMBL/GenBank/DDBJ databases">
        <title>Comparative genomics of Cryptococcus and Kwoniella reveals pathogenesis evolution and contrasting modes of karyotype evolution via chromosome fusion or intercentromeric recombination.</title>
        <authorList>
            <person name="Coelho M.A."/>
            <person name="David-Palma M."/>
            <person name="Shea T."/>
            <person name="Bowers K."/>
            <person name="McGinley-Smith S."/>
            <person name="Mohammad A.W."/>
            <person name="Gnirke A."/>
            <person name="Yurkov A.M."/>
            <person name="Nowrousian M."/>
            <person name="Sun S."/>
            <person name="Cuomo C.A."/>
            <person name="Heitman J."/>
        </authorList>
    </citation>
    <scope>NUCLEOTIDE SEQUENCE [LARGE SCALE GENOMIC DNA]</scope>
    <source>
        <strain evidence="5">CBS 11374</strain>
    </source>
</reference>
<evidence type="ECO:0000256" key="3">
    <source>
        <dbReference type="ARBA" id="ARBA00022991"/>
    </source>
</evidence>
<dbReference type="SUPFAM" id="SSF55785">
    <property type="entry name" value="PYP-like sensor domain (PAS domain)"/>
    <property type="match status" value="1"/>
</dbReference>
<keyword evidence="1" id="KW-0285">Flavoprotein</keyword>
<dbReference type="Gene3D" id="3.30.450.20">
    <property type="entry name" value="PAS domain"/>
    <property type="match status" value="1"/>
</dbReference>
<feature type="region of interest" description="Disordered" evidence="4">
    <location>
        <begin position="394"/>
        <end position="421"/>
    </location>
</feature>
<evidence type="ECO:0008006" key="7">
    <source>
        <dbReference type="Google" id="ProtNLM"/>
    </source>
</evidence>
<accession>A0ABZ1D5X1</accession>
<dbReference type="PANTHER" id="PTHR47429">
    <property type="entry name" value="PROTEIN TWIN LOV 1"/>
    <property type="match status" value="1"/>
</dbReference>
<name>A0ABZ1D5X1_9TREE</name>
<evidence type="ECO:0000256" key="4">
    <source>
        <dbReference type="SAM" id="MobiDB-lite"/>
    </source>
</evidence>
<keyword evidence="2" id="KW-0288">FMN</keyword>
<dbReference type="PANTHER" id="PTHR47429:SF2">
    <property type="entry name" value="PROTEIN TWIN LOV 1"/>
    <property type="match status" value="1"/>
</dbReference>
<dbReference type="Proteomes" id="UP001329825">
    <property type="component" value="Chromosome 7"/>
</dbReference>
<dbReference type="EMBL" id="CP141887">
    <property type="protein sequence ID" value="WRT68780.1"/>
    <property type="molecule type" value="Genomic_DNA"/>
</dbReference>
<gene>
    <name evidence="5" type="ORF">IL334_005760</name>
</gene>
<sequence length="598" mass="66199">MSISESEDTDPVWDLLDALAQLNDSGDDAYNEDELTSLRQALSHHPGTPSSSSAHSEDQSRLEELDIPHFPSMSEKETGRNDVAVNARTSEPISEGIHQNQEHDLLELASVNRFRELIGTHMGFVRFEQWVDKEGLPGSKQLLRYYRDVRATAAVLDEAKAVGTGLHEIYFGSQGLLTEQATSLSLKPVDCIPAISAASLGMHTAQNEVTERLYAAEFKRFIAGKLTEQAKTRLQYIPEHDKRGDLGEVFCIADPRLPDQPLVLISDAFCKLSEYPRDLLIGRNCRFLQGPQTDREAVKALRASIEADRSGIIPLKSANGTVEYLLGAQIDVTRVMSKTKSYDPLQDLAKNKMADADRALEEFEFSPELIKSTDEKLKKPSVMRQISQLASPPLDHDITSLAYPGPETKAPRRPQPSAASLKTSKWLAKLGKSSSQSSLPIKSPSQSSIDAVATEVPEHIRDRVAVFTAAHSKLILFDAKCRRIQYVTPALLAYLRHPIRTPKDRFSSSLLHTDIDDLLIGSNAIETDTIKSAVRTVVSNQSTHSVYAGLLVSRSRHIPDNIADAYTESGQRYARSLLHLTPVKDRRNASQMYVVVIG</sequence>
<dbReference type="GeneID" id="87957890"/>
<organism evidence="5 6">
    <name type="scientific">Kwoniella shivajii</name>
    <dbReference type="NCBI Taxonomy" id="564305"/>
    <lineage>
        <taxon>Eukaryota</taxon>
        <taxon>Fungi</taxon>
        <taxon>Dikarya</taxon>
        <taxon>Basidiomycota</taxon>
        <taxon>Agaricomycotina</taxon>
        <taxon>Tremellomycetes</taxon>
        <taxon>Tremellales</taxon>
        <taxon>Cryptococcaceae</taxon>
        <taxon>Kwoniella</taxon>
    </lineage>
</organism>
<protein>
    <recommendedName>
        <fullName evidence="7">PAS domain-containing protein</fullName>
    </recommendedName>
</protein>